<accession>A0A177AQQ6</accession>
<gene>
    <name evidence="1" type="ORF">A3Q56_07957</name>
</gene>
<organism evidence="1 2">
    <name type="scientific">Intoshia linei</name>
    <dbReference type="NCBI Taxonomy" id="1819745"/>
    <lineage>
        <taxon>Eukaryota</taxon>
        <taxon>Metazoa</taxon>
        <taxon>Spiralia</taxon>
        <taxon>Lophotrochozoa</taxon>
        <taxon>Mesozoa</taxon>
        <taxon>Orthonectida</taxon>
        <taxon>Rhopaluridae</taxon>
        <taxon>Intoshia</taxon>
    </lineage>
</organism>
<keyword evidence="2" id="KW-1185">Reference proteome</keyword>
<name>A0A177AQQ6_9BILA</name>
<dbReference type="Proteomes" id="UP000078046">
    <property type="component" value="Unassembled WGS sequence"/>
</dbReference>
<protein>
    <submittedName>
        <fullName evidence="1">Uncharacterized protein</fullName>
    </submittedName>
</protein>
<evidence type="ECO:0000313" key="2">
    <source>
        <dbReference type="Proteomes" id="UP000078046"/>
    </source>
</evidence>
<dbReference type="AlphaFoldDB" id="A0A177AQQ6"/>
<sequence length="95" mass="10976">MPVKLSIGMKSDFRLDQKPNQSLISFRHELVELGKNAGWNDEITKENLAKVLKANAKLYLHIANYVKIHDLDYTPNHPITSKEQFLYKKNTSSTF</sequence>
<dbReference type="EMBL" id="LWCA01001920">
    <property type="protein sequence ID" value="OAF64328.1"/>
    <property type="molecule type" value="Genomic_DNA"/>
</dbReference>
<reference evidence="1 2" key="1">
    <citation type="submission" date="2016-04" db="EMBL/GenBank/DDBJ databases">
        <title>The genome of Intoshia linei affirms orthonectids as highly simplified spiralians.</title>
        <authorList>
            <person name="Mikhailov K.V."/>
            <person name="Slusarev G.S."/>
            <person name="Nikitin M.A."/>
            <person name="Logacheva M.D."/>
            <person name="Penin A."/>
            <person name="Aleoshin V."/>
            <person name="Panchin Y.V."/>
        </authorList>
    </citation>
    <scope>NUCLEOTIDE SEQUENCE [LARGE SCALE GENOMIC DNA]</scope>
    <source>
        <strain evidence="1">Intl2013</strain>
        <tissue evidence="1">Whole animal</tissue>
    </source>
</reference>
<proteinExistence type="predicted"/>
<evidence type="ECO:0000313" key="1">
    <source>
        <dbReference type="EMBL" id="OAF64328.1"/>
    </source>
</evidence>
<comment type="caution">
    <text evidence="1">The sequence shown here is derived from an EMBL/GenBank/DDBJ whole genome shotgun (WGS) entry which is preliminary data.</text>
</comment>